<name>A0A2P2R011_RHIMU</name>
<dbReference type="AlphaFoldDB" id="A0A2P2R011"/>
<evidence type="ECO:0000313" key="1">
    <source>
        <dbReference type="EMBL" id="MBX72491.1"/>
    </source>
</evidence>
<accession>A0A2P2R011</accession>
<proteinExistence type="predicted"/>
<dbReference type="EMBL" id="GGEC01092007">
    <property type="protein sequence ID" value="MBX72491.1"/>
    <property type="molecule type" value="Transcribed_RNA"/>
</dbReference>
<organism evidence="1">
    <name type="scientific">Rhizophora mucronata</name>
    <name type="common">Asiatic mangrove</name>
    <dbReference type="NCBI Taxonomy" id="61149"/>
    <lineage>
        <taxon>Eukaryota</taxon>
        <taxon>Viridiplantae</taxon>
        <taxon>Streptophyta</taxon>
        <taxon>Embryophyta</taxon>
        <taxon>Tracheophyta</taxon>
        <taxon>Spermatophyta</taxon>
        <taxon>Magnoliopsida</taxon>
        <taxon>eudicotyledons</taxon>
        <taxon>Gunneridae</taxon>
        <taxon>Pentapetalae</taxon>
        <taxon>rosids</taxon>
        <taxon>fabids</taxon>
        <taxon>Malpighiales</taxon>
        <taxon>Rhizophoraceae</taxon>
        <taxon>Rhizophora</taxon>
    </lineage>
</organism>
<reference evidence="1" key="1">
    <citation type="submission" date="2018-02" db="EMBL/GenBank/DDBJ databases">
        <title>Rhizophora mucronata_Transcriptome.</title>
        <authorList>
            <person name="Meera S.P."/>
            <person name="Sreeshan A."/>
            <person name="Augustine A."/>
        </authorList>
    </citation>
    <scope>NUCLEOTIDE SEQUENCE</scope>
    <source>
        <tissue evidence="1">Leaf</tissue>
    </source>
</reference>
<protein>
    <submittedName>
        <fullName evidence="1">Uncharacterized protein</fullName>
    </submittedName>
</protein>
<sequence>MDFNLLLPWCVQDVFL</sequence>